<dbReference type="VEuPathDB" id="CryptoDB:CHUDEA5_390"/>
<dbReference type="VEuPathDB" id="CryptoDB:GY17_00002919"/>
<feature type="compositionally biased region" description="Basic and acidic residues" evidence="5">
    <location>
        <begin position="937"/>
        <end position="946"/>
    </location>
</feature>
<dbReference type="VEuPathDB" id="CryptoDB:ChTU502y2012_385g0390"/>
<evidence type="ECO:0000313" key="9">
    <source>
        <dbReference type="Proteomes" id="UP001429100"/>
    </source>
</evidence>
<evidence type="ECO:0000256" key="1">
    <source>
        <dbReference type="ARBA" id="ARBA00022490"/>
    </source>
</evidence>
<feature type="compositionally biased region" description="Low complexity" evidence="5">
    <location>
        <begin position="1099"/>
        <end position="1120"/>
    </location>
</feature>
<dbReference type="EMBL" id="JTAI01000009">
    <property type="protein sequence ID" value="PPS94147.1"/>
    <property type="molecule type" value="Genomic_DNA"/>
</dbReference>
<dbReference type="GO" id="GO:0002188">
    <property type="term" value="P:translation reinitiation"/>
    <property type="evidence" value="ECO:0007669"/>
    <property type="project" value="TreeGrafter"/>
</dbReference>
<feature type="domain" description="eIF3a PCI" evidence="6">
    <location>
        <begin position="8"/>
        <end position="258"/>
    </location>
</feature>
<dbReference type="EMBL" id="LN877951">
    <property type="protein sequence ID" value="CUV06029.1"/>
    <property type="molecule type" value="Genomic_DNA"/>
</dbReference>
<proteinExistence type="predicted"/>
<dbReference type="GO" id="GO:0071541">
    <property type="term" value="C:eukaryotic translation initiation factor 3 complex, eIF3m"/>
    <property type="evidence" value="ECO:0007669"/>
    <property type="project" value="TreeGrafter"/>
</dbReference>
<dbReference type="Gene3D" id="4.10.860.10">
    <property type="entry name" value="UVR domain"/>
    <property type="match status" value="1"/>
</dbReference>
<feature type="coiled-coil region" evidence="4">
    <location>
        <begin position="665"/>
        <end position="724"/>
    </location>
</feature>
<keyword evidence="3" id="KW-0648">Protein biosynthesis</keyword>
<accession>A0A0S4TEX8</accession>
<evidence type="ECO:0000313" key="7">
    <source>
        <dbReference type="EMBL" id="CUV06029.1"/>
    </source>
</evidence>
<evidence type="ECO:0000313" key="8">
    <source>
        <dbReference type="EMBL" id="PPS94147.1"/>
    </source>
</evidence>
<gene>
    <name evidence="7" type="ORF">CHUDEA5_390</name>
    <name evidence="8" type="ORF">GY17_00002919</name>
</gene>
<evidence type="ECO:0000259" key="6">
    <source>
        <dbReference type="Pfam" id="PF22591"/>
    </source>
</evidence>
<dbReference type="GO" id="GO:0003743">
    <property type="term" value="F:translation initiation factor activity"/>
    <property type="evidence" value="ECO:0007669"/>
    <property type="project" value="UniProtKB-KW"/>
</dbReference>
<dbReference type="Gene3D" id="1.25.40.860">
    <property type="match status" value="2"/>
</dbReference>
<keyword evidence="4" id="KW-0175">Coiled coil</keyword>
<organism evidence="7">
    <name type="scientific">Cryptosporidium hominis</name>
    <dbReference type="NCBI Taxonomy" id="237895"/>
    <lineage>
        <taxon>Eukaryota</taxon>
        <taxon>Sar</taxon>
        <taxon>Alveolata</taxon>
        <taxon>Apicomplexa</taxon>
        <taxon>Conoidasida</taxon>
        <taxon>Coccidia</taxon>
        <taxon>Eucoccidiorida</taxon>
        <taxon>Eimeriorina</taxon>
        <taxon>Cryptosporidiidae</taxon>
        <taxon>Cryptosporidium</taxon>
    </lineage>
</organism>
<dbReference type="PANTHER" id="PTHR14005:SF0">
    <property type="entry name" value="EUKARYOTIC TRANSLATION INITIATION FACTOR 3 SUBUNIT A"/>
    <property type="match status" value="1"/>
</dbReference>
<protein>
    <recommendedName>
        <fullName evidence="6">eIF3a PCI domain-containing protein</fullName>
    </recommendedName>
</protein>
<feature type="compositionally biased region" description="Low complexity" evidence="5">
    <location>
        <begin position="1057"/>
        <end position="1085"/>
    </location>
</feature>
<evidence type="ECO:0000256" key="2">
    <source>
        <dbReference type="ARBA" id="ARBA00022540"/>
    </source>
</evidence>
<dbReference type="InterPro" id="IPR054711">
    <property type="entry name" value="eIF3a_PCI_TPR-like"/>
</dbReference>
<dbReference type="Proteomes" id="UP000199752">
    <property type="component" value="Chromosome 5"/>
</dbReference>
<feature type="compositionally biased region" description="Basic and acidic residues" evidence="5">
    <location>
        <begin position="953"/>
        <end position="964"/>
    </location>
</feature>
<feature type="domain" description="eIF3a PCI" evidence="6">
    <location>
        <begin position="327"/>
        <end position="471"/>
    </location>
</feature>
<dbReference type="OrthoDB" id="1938156at2759"/>
<keyword evidence="9" id="KW-1185">Reference proteome</keyword>
<keyword evidence="1" id="KW-0963">Cytoplasm</keyword>
<sequence>MLTFHKPENAIRRVEELRSIGQDETALQLLHSVVNHRRFRVHGWDSSQELMMIQYIILSVDLQKPRMAREGLHQYRYVTHQSNIGSLGKVIVEFRNRAEEQLQSVKNECVDCMDPNLIKENLEQEETPESLLLASLQIERRGAKEKKLHETLRFTWEAYKMILDIIRLTPKLERIYHETAQRALEFCWQHNRASEFKTLCELLRTHYQLLVSNRHRPEIEVMLRPECHLETRIVQLRGAAKLSLWNECFTTAEEIFHLGIFQFDPLIGNSFTQNASFNSNNQNNQINALHGINQNNFLGGTTLPLNSNNQNGANSQIMDSAHAMKVRPTYLRWVALYYDILSKMFLLTENYSFHALAHLKYFLHLKQFKKNVSQEELTKMASTVVLAVLSIPLSENNLSLNSKSRYFTGNMTSNDYYPQGDQVKKAALLLGSLFIPTREILKSMLISKNILGLSLPVCQQLYGIIEGRSNTLKLCVSTNGLLTNLMEIDSDFNEYTRPLKVTILTKLFLLISRVYSSICIDQFLKNICPNDFLPWTDTEKLLVQLSNSLIINLRIDYARKCIYSVDKCLGYNNYANNSYKNSGNSGNIVSNNNGLSQTQTICNINNNSGSKYNNQLLSSAFMLETLLRRLDKDNIKVGLNNQNTKISQMVQRRLPIEMISMEKRIEEIKLRRKERIEELKRVEEDKKRQEKEAKAQEELLEIQKREEDRRRREEARQLEEIKKNKIEACRMMLETIKKLAFKNTSSNKIVLKGKLLDEITLEDLLEGRILYDDLEKLQEEQCNFERQERIKQRKQEAKRLDHLARAYRLEEIPLIMDWNKKISQSDKELHKQLQDSYLLKIEEIKKEAHKEKEILKTILPYLNNWKDKRLEIRKEELMDELKVQRLRCIKKIKELKISRAKIRRNEAIEKKLHEEEQRRKEEEAKREEEEARLLEEANRQKEEKRLKMQRQLEMQRRREEEIEAKLMAANSKSSGGSSNNNSSNNNSGGFNDRGDAISFTRGETSGNNNSNRSFGNNSRSNNGNSSGVQFTRQKTGTSGNGSPSRVDFTRDLTRVTNSSSGASGAESGAGFSNSSFSRTNSSNKNVTFTDLRRTGTNDQSKNQQQSSSMGRHSSNSSRNNQRNKERDTRDIDTNKWR</sequence>
<dbReference type="PANTHER" id="PTHR14005">
    <property type="entry name" value="EUKARYOTIC TRANSLATION INITIATION FACTOR 3, THETA SUBUNIT"/>
    <property type="match status" value="1"/>
</dbReference>
<dbReference type="AlphaFoldDB" id="A0A0S4TEX8"/>
<dbReference type="VEuPathDB" id="CryptoDB:Chro.50354"/>
<reference evidence="8 9" key="1">
    <citation type="submission" date="2014-11" db="EMBL/GenBank/DDBJ databases">
        <title>Comparative genomic analysis of Cryptosporidium hominis reveals occurrence of genetic recombination in virulent subtypes.</title>
        <authorList>
            <person name="Guo Y."/>
            <person name="Tang K."/>
            <person name="Frace M."/>
            <person name="Li N."/>
            <person name="Roellig D.M."/>
            <person name="Sammons S."/>
            <person name="Knipe K."/>
            <person name="Rowe L."/>
            <person name="Feng Y."/>
            <person name="Xiao L."/>
        </authorList>
    </citation>
    <scope>NUCLEOTIDE SEQUENCE [LARGE SCALE GENOMIC DNA]</scope>
    <source>
        <strain evidence="8">30976</strain>
    </source>
</reference>
<feature type="compositionally biased region" description="Polar residues" evidence="5">
    <location>
        <begin position="1028"/>
        <end position="1043"/>
    </location>
</feature>
<reference evidence="7" key="2">
    <citation type="submission" date="2015-08" db="EMBL/GenBank/DDBJ databases">
        <authorList>
            <person name="Babu N.S."/>
            <person name="Beckwith C.J."/>
            <person name="Beseler K.G."/>
            <person name="Brison A."/>
            <person name="Carone J.V."/>
            <person name="Caskin T.P."/>
            <person name="Diamond M."/>
            <person name="Durham M.E."/>
            <person name="Foxe J.M."/>
            <person name="Go M."/>
            <person name="Henderson B.A."/>
            <person name="Jones I.B."/>
            <person name="McGettigan J.A."/>
            <person name="Micheletti S.J."/>
            <person name="Nasrallah M.E."/>
            <person name="Ortiz D."/>
            <person name="Piller C.R."/>
            <person name="Privatt S.R."/>
            <person name="Schneider S.L."/>
            <person name="Sharp S."/>
            <person name="Smith T.C."/>
            <person name="Stanton J.D."/>
            <person name="Ullery H.E."/>
            <person name="Wilson R.J."/>
            <person name="Serrano M.G."/>
            <person name="Buck G."/>
            <person name="Lee V."/>
            <person name="Wang Y."/>
            <person name="Carvalho R."/>
            <person name="Voegtly L."/>
            <person name="Shi R."/>
            <person name="Duckworth R."/>
            <person name="Johnson A."/>
            <person name="Loviza R."/>
            <person name="Walstead R."/>
            <person name="Shah Z."/>
            <person name="Kiflezghi M."/>
            <person name="Wade K."/>
            <person name="Ball S.L."/>
            <person name="Bradley K.W."/>
            <person name="Asai D.J."/>
            <person name="Bowman C.A."/>
            <person name="Russell D.A."/>
            <person name="Pope W.H."/>
            <person name="Jacobs-Sera D."/>
            <person name="Hendrix R.W."/>
            <person name="Hatfull G.F."/>
        </authorList>
    </citation>
    <scope>NUCLEOTIDE SEQUENCE [LARGE SCALE GENOMIC DNA]</scope>
</reference>
<evidence type="ECO:0000256" key="5">
    <source>
        <dbReference type="SAM" id="MobiDB-lite"/>
    </source>
</evidence>
<reference evidence="8 9" key="3">
    <citation type="submission" date="2017-10" db="EMBL/GenBank/DDBJ databases">
        <title>Consistent, comparative and evidence-based genome annotation and re-annotation for the closely-related species, Cryptosporidium parvum, C. hominis and C. tyzzeri.</title>
        <authorList>
            <person name="Baptista R.P."/>
            <person name="Li Y."/>
            <person name="Sateriale A."/>
            <person name="Striepen B."/>
            <person name="Kissinger J.C."/>
        </authorList>
    </citation>
    <scope>NUCLEOTIDE SEQUENCE [LARGE SCALE GENOMIC DNA]</scope>
    <source>
        <strain evidence="8">30976</strain>
    </source>
</reference>
<dbReference type="Proteomes" id="UP001429100">
    <property type="component" value="Unassembled WGS sequence"/>
</dbReference>
<dbReference type="GO" id="GO:0003729">
    <property type="term" value="F:mRNA binding"/>
    <property type="evidence" value="ECO:0007669"/>
    <property type="project" value="TreeGrafter"/>
</dbReference>
<feature type="compositionally biased region" description="Low complexity" evidence="5">
    <location>
        <begin position="1005"/>
        <end position="1027"/>
    </location>
</feature>
<evidence type="ECO:0000256" key="3">
    <source>
        <dbReference type="ARBA" id="ARBA00022917"/>
    </source>
</evidence>
<dbReference type="GO" id="GO:0043614">
    <property type="term" value="C:multi-eIF complex"/>
    <property type="evidence" value="ECO:0007669"/>
    <property type="project" value="TreeGrafter"/>
</dbReference>
<feature type="region of interest" description="Disordered" evidence="5">
    <location>
        <begin position="937"/>
        <end position="1137"/>
    </location>
</feature>
<feature type="compositionally biased region" description="Basic and acidic residues" evidence="5">
    <location>
        <begin position="1122"/>
        <end position="1137"/>
    </location>
</feature>
<dbReference type="Pfam" id="PF22591">
    <property type="entry name" value="eIF3a_PCI_TPR-like"/>
    <property type="match status" value="2"/>
</dbReference>
<keyword evidence="2" id="KW-0396">Initiation factor</keyword>
<dbReference type="GO" id="GO:0001732">
    <property type="term" value="P:formation of cytoplasmic translation initiation complex"/>
    <property type="evidence" value="ECO:0007669"/>
    <property type="project" value="TreeGrafter"/>
</dbReference>
<name>A0A0S4TEX8_CRYHO</name>
<dbReference type="InterPro" id="IPR027512">
    <property type="entry name" value="EIF3A"/>
</dbReference>
<feature type="compositionally biased region" description="Low complexity" evidence="5">
    <location>
        <begin position="970"/>
        <end position="990"/>
    </location>
</feature>
<evidence type="ECO:0000256" key="4">
    <source>
        <dbReference type="SAM" id="Coils"/>
    </source>
</evidence>
<dbReference type="GO" id="GO:0071540">
    <property type="term" value="C:eukaryotic translation initiation factor 3 complex, eIF3e"/>
    <property type="evidence" value="ECO:0007669"/>
    <property type="project" value="TreeGrafter"/>
</dbReference>